<dbReference type="InterPro" id="IPR011990">
    <property type="entry name" value="TPR-like_helical_dom_sf"/>
</dbReference>
<proteinExistence type="inferred from homology"/>
<dbReference type="Gene3D" id="1.25.40.10">
    <property type="entry name" value="Tetratricopeptide repeat domain"/>
    <property type="match status" value="3"/>
</dbReference>
<dbReference type="PANTHER" id="PTHR46128:SF356">
    <property type="entry name" value="PENTACOTRIPEPTIDE-REPEAT REGION OF PRORP DOMAIN-CONTAINING PROTEIN"/>
    <property type="match status" value="1"/>
</dbReference>
<dbReference type="InterPro" id="IPR002885">
    <property type="entry name" value="PPR_rpt"/>
</dbReference>
<evidence type="ECO:0000256" key="2">
    <source>
        <dbReference type="PROSITE-ProRule" id="PRU00708"/>
    </source>
</evidence>
<feature type="repeat" description="PPR" evidence="2">
    <location>
        <begin position="566"/>
        <end position="600"/>
    </location>
</feature>
<dbReference type="Proteomes" id="UP000218811">
    <property type="component" value="Unassembled WGS sequence"/>
</dbReference>
<name>A0A2H3IVF4_WOLCO</name>
<dbReference type="OMA" id="ICTHYAN"/>
<evidence type="ECO:0000256" key="1">
    <source>
        <dbReference type="ARBA" id="ARBA00007626"/>
    </source>
</evidence>
<dbReference type="PROSITE" id="PS51375">
    <property type="entry name" value="PPR"/>
    <property type="match status" value="1"/>
</dbReference>
<gene>
    <name evidence="4" type="ORF">WOLCODRAFT_135421</name>
</gene>
<dbReference type="Pfam" id="PF01535">
    <property type="entry name" value="PPR"/>
    <property type="match status" value="2"/>
</dbReference>
<evidence type="ECO:0000256" key="3">
    <source>
        <dbReference type="SAM" id="MobiDB-lite"/>
    </source>
</evidence>
<evidence type="ECO:0008006" key="6">
    <source>
        <dbReference type="Google" id="ProtNLM"/>
    </source>
</evidence>
<keyword evidence="5" id="KW-1185">Reference proteome</keyword>
<evidence type="ECO:0000313" key="5">
    <source>
        <dbReference type="Proteomes" id="UP000218811"/>
    </source>
</evidence>
<dbReference type="InterPro" id="IPR050872">
    <property type="entry name" value="PPR_P_subfamily"/>
</dbReference>
<dbReference type="EMBL" id="KB467831">
    <property type="protein sequence ID" value="PCH33970.1"/>
    <property type="molecule type" value="Genomic_DNA"/>
</dbReference>
<dbReference type="PANTHER" id="PTHR46128">
    <property type="entry name" value="MITOCHONDRIAL GROUP I INTRON SPLICING FACTOR CCM1"/>
    <property type="match status" value="1"/>
</dbReference>
<organism evidence="4 5">
    <name type="scientific">Wolfiporia cocos (strain MD-104)</name>
    <name type="common">Brown rot fungus</name>
    <dbReference type="NCBI Taxonomy" id="742152"/>
    <lineage>
        <taxon>Eukaryota</taxon>
        <taxon>Fungi</taxon>
        <taxon>Dikarya</taxon>
        <taxon>Basidiomycota</taxon>
        <taxon>Agaricomycotina</taxon>
        <taxon>Agaricomycetes</taxon>
        <taxon>Polyporales</taxon>
        <taxon>Phaeolaceae</taxon>
        <taxon>Wolfiporia</taxon>
    </lineage>
</organism>
<protein>
    <recommendedName>
        <fullName evidence="6">Pentacotripeptide-repeat region of PRORP domain-containing protein</fullName>
    </recommendedName>
</protein>
<dbReference type="OrthoDB" id="185373at2759"/>
<accession>A0A2H3IVF4</accession>
<feature type="region of interest" description="Disordered" evidence="3">
    <location>
        <begin position="195"/>
        <end position="236"/>
    </location>
</feature>
<reference evidence="4 5" key="1">
    <citation type="journal article" date="2012" name="Science">
        <title>The Paleozoic origin of enzymatic lignin decomposition reconstructed from 31 fungal genomes.</title>
        <authorList>
            <person name="Floudas D."/>
            <person name="Binder M."/>
            <person name="Riley R."/>
            <person name="Barry K."/>
            <person name="Blanchette R.A."/>
            <person name="Henrissat B."/>
            <person name="Martinez A.T."/>
            <person name="Otillar R."/>
            <person name="Spatafora J.W."/>
            <person name="Yadav J.S."/>
            <person name="Aerts A."/>
            <person name="Benoit I."/>
            <person name="Boyd A."/>
            <person name="Carlson A."/>
            <person name="Copeland A."/>
            <person name="Coutinho P.M."/>
            <person name="de Vries R.P."/>
            <person name="Ferreira P."/>
            <person name="Findley K."/>
            <person name="Foster B."/>
            <person name="Gaskell J."/>
            <person name="Glotzer D."/>
            <person name="Gorecki P."/>
            <person name="Heitman J."/>
            <person name="Hesse C."/>
            <person name="Hori C."/>
            <person name="Igarashi K."/>
            <person name="Jurgens J.A."/>
            <person name="Kallen N."/>
            <person name="Kersten P."/>
            <person name="Kohler A."/>
            <person name="Kuees U."/>
            <person name="Kumar T.K.A."/>
            <person name="Kuo A."/>
            <person name="LaButti K."/>
            <person name="Larrondo L.F."/>
            <person name="Lindquist E."/>
            <person name="Ling A."/>
            <person name="Lombard V."/>
            <person name="Lucas S."/>
            <person name="Lundell T."/>
            <person name="Martin R."/>
            <person name="McLaughlin D.J."/>
            <person name="Morgenstern I."/>
            <person name="Morin E."/>
            <person name="Murat C."/>
            <person name="Nagy L.G."/>
            <person name="Nolan M."/>
            <person name="Ohm R.A."/>
            <person name="Patyshakuliyeva A."/>
            <person name="Rokas A."/>
            <person name="Ruiz-Duenas F.J."/>
            <person name="Sabat G."/>
            <person name="Salamov A."/>
            <person name="Samejima M."/>
            <person name="Schmutz J."/>
            <person name="Slot J.C."/>
            <person name="St John F."/>
            <person name="Stenlid J."/>
            <person name="Sun H."/>
            <person name="Sun S."/>
            <person name="Syed K."/>
            <person name="Tsang A."/>
            <person name="Wiebenga A."/>
            <person name="Young D."/>
            <person name="Pisabarro A."/>
            <person name="Eastwood D.C."/>
            <person name="Martin F."/>
            <person name="Cullen D."/>
            <person name="Grigoriev I.V."/>
            <person name="Hibbett D.S."/>
        </authorList>
    </citation>
    <scope>NUCLEOTIDE SEQUENCE [LARGE SCALE GENOMIC DNA]</scope>
    <source>
        <strain evidence="4 5">MD-104</strain>
    </source>
</reference>
<comment type="similarity">
    <text evidence="1">Belongs to the PPR family. P subfamily.</text>
</comment>
<dbReference type="AlphaFoldDB" id="A0A2H3IVF4"/>
<evidence type="ECO:0000313" key="4">
    <source>
        <dbReference type="EMBL" id="PCH33970.1"/>
    </source>
</evidence>
<sequence>MALKRSLGTSLSFDLGKDTYIAAFDVMALSSKEKDTKLMKVMFSDMLLRFKPSKDEILDLYQSIFAKLLRSGYRHAAYIWLTEEPVRVVPTREQWHAFIRECALKNSLLEVHNSLSKMTQSGCPPDVTTFEVLFTAFFSNERYDPQFSTLSGLLKAMRKLGMGHEPGILQIINDQLTKRGQWHLLGQVMREFPHVLGPTPSSAEGPETSDKAGGPESNEAKGSKSDEAGGVESDATLQKERDERLCAVASERGKWPAVHLFEQYKALGYQPTQSVLRTILGRTADLQVLEFWERTFGLSADATVWTRLISNATATNDSRHAVFLYEMAISRGVRPINAMLHSVLRALLSRNLRRPSEEAIDRALRLYAEFVRFDTGGDANASDMTKKDTTPDAPIYNTLLRALLSTKDADKYIPKAMSLVEEMKAFNVAMDSMTNTSLVVLLLRCSTDFNDALRIYKSIFQPKHGGQLILNEDGYAAVLNTLCNICAEQGSTPPSGIYFRVVKDMRAAGHNVSPKIYTIYLRRLADRATQLAPSNSEEAGRALLNVVKSIQQTHHHLSVDASITPDVALWNQLMDAYQRAQCFDEAFQVWQSLYRTGRHDNTSVSIILDACSYARAYGTAMKIWYNLTDDNFKLNRQNWNTWLECLCRLGRLDDALKSMCLEMGKADPSVQPDVTSAQTLISFASAASREDEVRSRIKVYLPNLWRKLPASLTSS</sequence>
<dbReference type="STRING" id="742152.A0A2H3IVF4"/>
<feature type="compositionally biased region" description="Basic and acidic residues" evidence="3">
    <location>
        <begin position="218"/>
        <end position="227"/>
    </location>
</feature>
<dbReference type="NCBIfam" id="TIGR00756">
    <property type="entry name" value="PPR"/>
    <property type="match status" value="1"/>
</dbReference>